<dbReference type="RefSeq" id="WP_066382198.1">
    <property type="nucleotide sequence ID" value="NZ_LTAZ01000005.1"/>
</dbReference>
<evidence type="ECO:0000256" key="3">
    <source>
        <dbReference type="ARBA" id="ARBA00022752"/>
    </source>
</evidence>
<dbReference type="PATRIC" id="fig|1008153.3.peg.2121"/>
<comment type="pathway">
    <text evidence="1">Biopolymer metabolism; poly-(R)-3-hydroxybutanoate biosynthesis.</text>
</comment>
<dbReference type="GO" id="GO:0042619">
    <property type="term" value="P:poly-hydroxybutyrate biosynthetic process"/>
    <property type="evidence" value="ECO:0007669"/>
    <property type="project" value="UniProtKB-KW"/>
</dbReference>
<dbReference type="UniPathway" id="UPA00917"/>
<evidence type="ECO:0000313" key="5">
    <source>
        <dbReference type="Proteomes" id="UP000075321"/>
    </source>
</evidence>
<dbReference type="InterPro" id="IPR010123">
    <property type="entry name" value="PHA_synth_III_E"/>
</dbReference>
<keyword evidence="5" id="KW-1185">Reference proteome</keyword>
<name>A0A151ACU5_9EURY</name>
<sequence length="189" mass="21528">MAEMNSPMADPEQWNEFMQTMNEQFAQALEQNVEAQASFVESWVDAVEETTDPQQFEEGAEGYANAYATWMDASQRAYERSMDLVSGEEVRPEEFRDIWLNAANEAFKDVTDTTAFAAVTGKTVEEALDYRQEVDEMADETLHNLGFATKNDVQEVGERLIELERRQHAVENKLDTVIEHLEGESGDEE</sequence>
<keyword evidence="3" id="KW-0583">PHB biosynthesis</keyword>
<protein>
    <recommendedName>
        <fullName evidence="2">Poly(3-hydroxyalkanoate) polymerase subunit PhaE</fullName>
    </recommendedName>
</protein>
<organism evidence="4 5">
    <name type="scientific">Halalkalicoccus paucihalophilus</name>
    <dbReference type="NCBI Taxonomy" id="1008153"/>
    <lineage>
        <taxon>Archaea</taxon>
        <taxon>Methanobacteriati</taxon>
        <taxon>Methanobacteriota</taxon>
        <taxon>Stenosarchaea group</taxon>
        <taxon>Halobacteria</taxon>
        <taxon>Halobacteriales</taxon>
        <taxon>Halococcaceae</taxon>
        <taxon>Halalkalicoccus</taxon>
    </lineage>
</organism>
<dbReference type="Proteomes" id="UP000075321">
    <property type="component" value="Unassembled WGS sequence"/>
</dbReference>
<proteinExistence type="predicted"/>
<dbReference type="EMBL" id="LTAZ01000005">
    <property type="protein sequence ID" value="KYH25414.1"/>
    <property type="molecule type" value="Genomic_DNA"/>
</dbReference>
<keyword evidence="4" id="KW-0808">Transferase</keyword>
<reference evidence="4 5" key="1">
    <citation type="submission" date="2016-02" db="EMBL/GenBank/DDBJ databases">
        <title>Genome sequence of Halalkalicoccus paucihalophilus DSM 24557.</title>
        <authorList>
            <person name="Poehlein A."/>
            <person name="Daniel R."/>
        </authorList>
    </citation>
    <scope>NUCLEOTIDE SEQUENCE [LARGE SCALE GENOMIC DNA]</scope>
    <source>
        <strain evidence="4 5">DSM 24557</strain>
    </source>
</reference>
<dbReference type="Pfam" id="PF09712">
    <property type="entry name" value="PHA_synth_III_E"/>
    <property type="match status" value="1"/>
</dbReference>
<keyword evidence="4" id="KW-0012">Acyltransferase</keyword>
<dbReference type="AlphaFoldDB" id="A0A151ACU5"/>
<evidence type="ECO:0000256" key="1">
    <source>
        <dbReference type="ARBA" id="ARBA00004683"/>
    </source>
</evidence>
<accession>A0A151ACU5</accession>
<dbReference type="GO" id="GO:0016746">
    <property type="term" value="F:acyltransferase activity"/>
    <property type="evidence" value="ECO:0007669"/>
    <property type="project" value="UniProtKB-KW"/>
</dbReference>
<evidence type="ECO:0000256" key="2">
    <source>
        <dbReference type="ARBA" id="ARBA00019066"/>
    </source>
</evidence>
<evidence type="ECO:0000313" key="4">
    <source>
        <dbReference type="EMBL" id="KYH25414.1"/>
    </source>
</evidence>
<gene>
    <name evidence="4" type="primary">phaE</name>
    <name evidence="4" type="ORF">HAPAU_20860</name>
</gene>
<comment type="caution">
    <text evidence="4">The sequence shown here is derived from an EMBL/GenBank/DDBJ whole genome shotgun (WGS) entry which is preliminary data.</text>
</comment>